<evidence type="ECO:0000259" key="4">
    <source>
        <dbReference type="PROSITE" id="PS51471"/>
    </source>
</evidence>
<organism evidence="5 6">
    <name type="scientific">Sesamum alatum</name>
    <dbReference type="NCBI Taxonomy" id="300844"/>
    <lineage>
        <taxon>Eukaryota</taxon>
        <taxon>Viridiplantae</taxon>
        <taxon>Streptophyta</taxon>
        <taxon>Embryophyta</taxon>
        <taxon>Tracheophyta</taxon>
        <taxon>Spermatophyta</taxon>
        <taxon>Magnoliopsida</taxon>
        <taxon>eudicotyledons</taxon>
        <taxon>Gunneridae</taxon>
        <taxon>Pentapetalae</taxon>
        <taxon>asterids</taxon>
        <taxon>lamiids</taxon>
        <taxon>Lamiales</taxon>
        <taxon>Pedaliaceae</taxon>
        <taxon>Sesamum</taxon>
    </lineage>
</organism>
<evidence type="ECO:0000256" key="2">
    <source>
        <dbReference type="ARBA" id="ARBA00023004"/>
    </source>
</evidence>
<dbReference type="InterPro" id="IPR050295">
    <property type="entry name" value="Plant_2OG-oxidoreductases"/>
</dbReference>
<dbReference type="Pfam" id="PF03171">
    <property type="entry name" value="2OG-FeII_Oxy"/>
    <property type="match status" value="1"/>
</dbReference>
<gene>
    <name evidence="5" type="ORF">Salat_0220800</name>
</gene>
<dbReference type="GO" id="GO:0051213">
    <property type="term" value="F:dioxygenase activity"/>
    <property type="evidence" value="ECO:0007669"/>
    <property type="project" value="UniProtKB-KW"/>
</dbReference>
<evidence type="ECO:0000256" key="1">
    <source>
        <dbReference type="ARBA" id="ARBA00022723"/>
    </source>
</evidence>
<keyword evidence="5" id="KW-0223">Dioxygenase</keyword>
<dbReference type="SUPFAM" id="SSF51197">
    <property type="entry name" value="Clavaminate synthase-like"/>
    <property type="match status" value="1"/>
</dbReference>
<proteinExistence type="predicted"/>
<dbReference type="Proteomes" id="UP001293254">
    <property type="component" value="Unassembled WGS sequence"/>
</dbReference>
<comment type="caution">
    <text evidence="5">The sequence shown here is derived from an EMBL/GenBank/DDBJ whole genome shotgun (WGS) entry which is preliminary data.</text>
</comment>
<evidence type="ECO:0000313" key="5">
    <source>
        <dbReference type="EMBL" id="KAK4438862.1"/>
    </source>
</evidence>
<keyword evidence="6" id="KW-1185">Reference proteome</keyword>
<dbReference type="GO" id="GO:0046872">
    <property type="term" value="F:metal ion binding"/>
    <property type="evidence" value="ECO:0007669"/>
    <property type="project" value="UniProtKB-KW"/>
</dbReference>
<feature type="domain" description="Fe2OG dioxygenase" evidence="4">
    <location>
        <begin position="39"/>
        <end position="143"/>
    </location>
</feature>
<dbReference type="PANTHER" id="PTHR47991">
    <property type="entry name" value="OXOGLUTARATE/IRON-DEPENDENT DIOXYGENASE"/>
    <property type="match status" value="1"/>
</dbReference>
<dbReference type="AlphaFoldDB" id="A0AAE1YZA0"/>
<dbReference type="EMBL" id="JACGWO010000001">
    <property type="protein sequence ID" value="KAK4438862.1"/>
    <property type="molecule type" value="Genomic_DNA"/>
</dbReference>
<keyword evidence="1" id="KW-0479">Metal-binding</keyword>
<feature type="compositionally biased region" description="Basic and acidic residues" evidence="3">
    <location>
        <begin position="16"/>
        <end position="25"/>
    </location>
</feature>
<feature type="region of interest" description="Disordered" evidence="3">
    <location>
        <begin position="1"/>
        <end position="29"/>
    </location>
</feature>
<evidence type="ECO:0000313" key="6">
    <source>
        <dbReference type="Proteomes" id="UP001293254"/>
    </source>
</evidence>
<accession>A0AAE1YZA0</accession>
<dbReference type="Gene3D" id="2.60.120.330">
    <property type="entry name" value="B-lactam Antibiotic, Isopenicillin N Synthase, Chain"/>
    <property type="match status" value="1"/>
</dbReference>
<dbReference type="InterPro" id="IPR005123">
    <property type="entry name" value="Oxoglu/Fe-dep_dioxygenase_dom"/>
</dbReference>
<keyword evidence="5" id="KW-0560">Oxidoreductase</keyword>
<name>A0AAE1YZA0_9LAMI</name>
<reference evidence="5" key="1">
    <citation type="submission" date="2020-06" db="EMBL/GenBank/DDBJ databases">
        <authorList>
            <person name="Li T."/>
            <person name="Hu X."/>
            <person name="Zhang T."/>
            <person name="Song X."/>
            <person name="Zhang H."/>
            <person name="Dai N."/>
            <person name="Sheng W."/>
            <person name="Hou X."/>
            <person name="Wei L."/>
        </authorList>
    </citation>
    <scope>NUCLEOTIDE SEQUENCE</scope>
    <source>
        <strain evidence="5">3651</strain>
        <tissue evidence="5">Leaf</tissue>
    </source>
</reference>
<reference evidence="5" key="2">
    <citation type="journal article" date="2024" name="Plant">
        <title>Genomic evolution and insights into agronomic trait innovations of Sesamum species.</title>
        <authorList>
            <person name="Miao H."/>
            <person name="Wang L."/>
            <person name="Qu L."/>
            <person name="Liu H."/>
            <person name="Sun Y."/>
            <person name="Le M."/>
            <person name="Wang Q."/>
            <person name="Wei S."/>
            <person name="Zheng Y."/>
            <person name="Lin W."/>
            <person name="Duan Y."/>
            <person name="Cao H."/>
            <person name="Xiong S."/>
            <person name="Wang X."/>
            <person name="Wei L."/>
            <person name="Li C."/>
            <person name="Ma Q."/>
            <person name="Ju M."/>
            <person name="Zhao R."/>
            <person name="Li G."/>
            <person name="Mu C."/>
            <person name="Tian Q."/>
            <person name="Mei H."/>
            <person name="Zhang T."/>
            <person name="Gao T."/>
            <person name="Zhang H."/>
        </authorList>
    </citation>
    <scope>NUCLEOTIDE SEQUENCE</scope>
    <source>
        <strain evidence="5">3651</strain>
    </source>
</reference>
<keyword evidence="2" id="KW-0408">Iron</keyword>
<sequence>MEPKRARTSGVSSSRAQHDTQHGAHDSQFMDIAHRNRYLTNSPQKASLNSQASSYFQPELVTGISPHSDAVALTILLQANETEGLQVKKDGVWIPVSPLPNAFVINIEDILEIVTNGVYRSIEHKVTVNSTKERLSIATFLSPSMDGEVGPTASLVTPQTPAKFKTIKVTEYLK</sequence>
<dbReference type="InterPro" id="IPR027443">
    <property type="entry name" value="IPNS-like_sf"/>
</dbReference>
<protein>
    <submittedName>
        <fullName evidence="5">2-oxoglutarate/Fe(II)-dependent dioxygenase</fullName>
    </submittedName>
</protein>
<evidence type="ECO:0000256" key="3">
    <source>
        <dbReference type="SAM" id="MobiDB-lite"/>
    </source>
</evidence>
<dbReference type="InterPro" id="IPR044861">
    <property type="entry name" value="IPNS-like_FE2OG_OXY"/>
</dbReference>
<dbReference type="PROSITE" id="PS51471">
    <property type="entry name" value="FE2OG_OXY"/>
    <property type="match status" value="1"/>
</dbReference>